<accession>A0A8C1FWY1</accession>
<evidence type="ECO:0000313" key="4">
    <source>
        <dbReference type="Ensembl" id="ENSCCRP00010000820.1"/>
    </source>
</evidence>
<reference evidence="4" key="1">
    <citation type="submission" date="2025-08" db="UniProtKB">
        <authorList>
            <consortium name="Ensembl"/>
        </authorList>
    </citation>
    <scope>IDENTIFICATION</scope>
</reference>
<name>A0A8C1FWY1_CYPCA</name>
<feature type="coiled-coil region" evidence="2">
    <location>
        <begin position="334"/>
        <end position="361"/>
    </location>
</feature>
<proteinExistence type="inferred from homology"/>
<feature type="region of interest" description="Disordered" evidence="3">
    <location>
        <begin position="49"/>
        <end position="86"/>
    </location>
</feature>
<feature type="compositionally biased region" description="Basic and acidic residues" evidence="3">
    <location>
        <begin position="498"/>
        <end position="524"/>
    </location>
</feature>
<feature type="region of interest" description="Disordered" evidence="3">
    <location>
        <begin position="473"/>
        <end position="812"/>
    </location>
</feature>
<dbReference type="InterPro" id="IPR026183">
    <property type="entry name" value="Taxilin_fam"/>
</dbReference>
<keyword evidence="5" id="KW-1185">Reference proteome</keyword>
<dbReference type="Pfam" id="PF09728">
    <property type="entry name" value="Taxilin"/>
    <property type="match status" value="1"/>
</dbReference>
<evidence type="ECO:0000256" key="2">
    <source>
        <dbReference type="SAM" id="Coils"/>
    </source>
</evidence>
<dbReference type="PANTHER" id="PTHR16127">
    <property type="entry name" value="TAXILIN"/>
    <property type="match status" value="1"/>
</dbReference>
<dbReference type="AlphaFoldDB" id="A0A8C1FWY1"/>
<feature type="compositionally biased region" description="Basic and acidic residues" evidence="3">
    <location>
        <begin position="715"/>
        <end position="762"/>
    </location>
</feature>
<organism evidence="4 5">
    <name type="scientific">Cyprinus carpio</name>
    <name type="common">Common carp</name>
    <dbReference type="NCBI Taxonomy" id="7962"/>
    <lineage>
        <taxon>Eukaryota</taxon>
        <taxon>Metazoa</taxon>
        <taxon>Chordata</taxon>
        <taxon>Craniata</taxon>
        <taxon>Vertebrata</taxon>
        <taxon>Euteleostomi</taxon>
        <taxon>Actinopterygii</taxon>
        <taxon>Neopterygii</taxon>
        <taxon>Teleostei</taxon>
        <taxon>Ostariophysi</taxon>
        <taxon>Cypriniformes</taxon>
        <taxon>Cyprinidae</taxon>
        <taxon>Cyprininae</taxon>
        <taxon>Cyprinus</taxon>
    </lineage>
</organism>
<feature type="compositionally biased region" description="Polar residues" evidence="3">
    <location>
        <begin position="1"/>
        <end position="16"/>
    </location>
</feature>
<dbReference type="GO" id="GO:0019905">
    <property type="term" value="F:syntaxin binding"/>
    <property type="evidence" value="ECO:0007669"/>
    <property type="project" value="InterPro"/>
</dbReference>
<evidence type="ECO:0000256" key="3">
    <source>
        <dbReference type="SAM" id="MobiDB-lite"/>
    </source>
</evidence>
<dbReference type="Proteomes" id="UP000694427">
    <property type="component" value="Unplaced"/>
</dbReference>
<sequence length="812" mass="93153">MMEGSDQTSENTNEQVNEPEEQPVDPMEDFSRQLEDIINTYGAASSLMQEQISILESEEKKEEEAKADEEADPQEAGASPEKEQKADKKLLTGLGKEHASLLQSLNMLGSPEEKVEMVLKKYTELVEEHRTEKKQLEQLQQRQGLLVKQRDQLQFEHSRAILARSKLEMLCRELQRHNRTLKEESLQRLREDEMKRKEITAHFQSTLVDIQNQIEQHSNRNNKLCQENSELASKLKTIIEQYERREQTLEKIFKHRDLQQKLSDAKLEEANMLLSQAEEKHNREKEYLLKEAIEKTKKCYAMKEQELQMKKQLVLYSQKFDEFQNTLAKSNEIYITFKQEMDKMTKKMKKLEKESNIWKTRFESCNKALVEMIDERSEKAKEFELFTMKIDRLETLCRSLQDERKSLYSKIKEIRSSEKDLAPAVELPQVDELPELVQLPESAPNPMLTAEMKRLREEQIRLQEFAASLASSITDDAGESGSEEEETAQKIPAIPEATKLESTEPVDKPESIKEEPSTTEENKQEVVSVNQEKIPTNPEPTKSEMESKLSQEPLQPEISEQKTGKQESAKDEPSQEEVTKAEETVEQESTQPKPVMKEDSKDTAVKPELPEPEPPRQELLKEGQPKLVTKEECKLEAVKPELPEPEPPKHEPLKEEQPKPVTKEECKPEAVKPELPEPELPKQEPLKEEQPKPFTKEECKDSGSSIVKPELPEPEPPKQEPLKEEQPKPVTKEECKLEAVKPELPEPELPKQEPLKEEHVDKAAAASEEPKAQATKPKASKSQEAKAKAGKAQPKKQSSAKKKGSAKGQNKS</sequence>
<feature type="compositionally biased region" description="Basic and acidic residues" evidence="3">
    <location>
        <begin position="595"/>
        <end position="701"/>
    </location>
</feature>
<feature type="compositionally biased region" description="Acidic residues" evidence="3">
    <location>
        <begin position="17"/>
        <end position="28"/>
    </location>
</feature>
<reference evidence="4" key="2">
    <citation type="submission" date="2025-09" db="UniProtKB">
        <authorList>
            <consortium name="Ensembl"/>
        </authorList>
    </citation>
    <scope>IDENTIFICATION</scope>
</reference>
<evidence type="ECO:0000313" key="5">
    <source>
        <dbReference type="Proteomes" id="UP000694427"/>
    </source>
</evidence>
<feature type="compositionally biased region" description="Polar residues" evidence="3">
    <location>
        <begin position="525"/>
        <end position="534"/>
    </location>
</feature>
<comment type="similarity">
    <text evidence="1">Belongs to the taxilin family.</text>
</comment>
<evidence type="ECO:0000256" key="1">
    <source>
        <dbReference type="ARBA" id="ARBA00009550"/>
    </source>
</evidence>
<feature type="compositionally biased region" description="Acidic residues" evidence="3">
    <location>
        <begin position="476"/>
        <end position="486"/>
    </location>
</feature>
<feature type="coiled-coil region" evidence="2">
    <location>
        <begin position="119"/>
        <end position="287"/>
    </location>
</feature>
<protein>
    <submittedName>
        <fullName evidence="4">Taxilin beta a</fullName>
    </submittedName>
</protein>
<keyword evidence="2" id="KW-0175">Coiled coil</keyword>
<feature type="compositionally biased region" description="Low complexity" evidence="3">
    <location>
        <begin position="763"/>
        <end position="780"/>
    </location>
</feature>
<feature type="region of interest" description="Disordered" evidence="3">
    <location>
        <begin position="1"/>
        <end position="37"/>
    </location>
</feature>
<dbReference type="PANTHER" id="PTHR16127:SF10">
    <property type="entry name" value="BETA-TAXILIN"/>
    <property type="match status" value="1"/>
</dbReference>
<feature type="compositionally biased region" description="Basic and acidic residues" evidence="3">
    <location>
        <begin position="559"/>
        <end position="583"/>
    </location>
</feature>
<dbReference type="Ensembl" id="ENSCCRT00010000913.1">
    <property type="protein sequence ID" value="ENSCCRP00010000820.1"/>
    <property type="gene ID" value="ENSCCRG00010000428.1"/>
</dbReference>